<dbReference type="SUPFAM" id="SSF47413">
    <property type="entry name" value="lambda repressor-like DNA-binding domains"/>
    <property type="match status" value="1"/>
</dbReference>
<dbReference type="PANTHER" id="PTHR30146">
    <property type="entry name" value="LACI-RELATED TRANSCRIPTIONAL REPRESSOR"/>
    <property type="match status" value="1"/>
</dbReference>
<dbReference type="EMBL" id="BJYM01000003">
    <property type="protein sequence ID" value="GEN86226.1"/>
    <property type="molecule type" value="Genomic_DNA"/>
</dbReference>
<dbReference type="Proteomes" id="UP000321558">
    <property type="component" value="Unassembled WGS sequence"/>
</dbReference>
<dbReference type="Pfam" id="PF13377">
    <property type="entry name" value="Peripla_BP_3"/>
    <property type="match status" value="1"/>
</dbReference>
<dbReference type="InterPro" id="IPR001387">
    <property type="entry name" value="Cro/C1-type_HTH"/>
</dbReference>
<dbReference type="CDD" id="cd01542">
    <property type="entry name" value="PBP1_TreR-like"/>
    <property type="match status" value="1"/>
</dbReference>
<dbReference type="PROSITE" id="PS50932">
    <property type="entry name" value="HTH_LACI_2"/>
    <property type="match status" value="1"/>
</dbReference>
<evidence type="ECO:0000256" key="1">
    <source>
        <dbReference type="ARBA" id="ARBA00023015"/>
    </source>
</evidence>
<dbReference type="RefSeq" id="WP_147209206.1">
    <property type="nucleotide sequence ID" value="NZ_BJYM01000003.1"/>
</dbReference>
<dbReference type="PROSITE" id="PS50943">
    <property type="entry name" value="HTH_CROC1"/>
    <property type="match status" value="1"/>
</dbReference>
<dbReference type="GO" id="GO:0000976">
    <property type="term" value="F:transcription cis-regulatory region binding"/>
    <property type="evidence" value="ECO:0007669"/>
    <property type="project" value="TreeGrafter"/>
</dbReference>
<dbReference type="CDD" id="cd01392">
    <property type="entry name" value="HTH_LacI"/>
    <property type="match status" value="1"/>
</dbReference>
<dbReference type="PANTHER" id="PTHR30146:SF154">
    <property type="entry name" value="TRANSCRIPTION REGULATOR, MEMBER OF GALR FAMILY"/>
    <property type="match status" value="1"/>
</dbReference>
<organism evidence="6 7">
    <name type="scientific">Oceanobacillus sojae</name>
    <dbReference type="NCBI Taxonomy" id="582851"/>
    <lineage>
        <taxon>Bacteria</taxon>
        <taxon>Bacillati</taxon>
        <taxon>Bacillota</taxon>
        <taxon>Bacilli</taxon>
        <taxon>Bacillales</taxon>
        <taxon>Bacillaceae</taxon>
        <taxon>Oceanobacillus</taxon>
    </lineage>
</organism>
<feature type="domain" description="HTH cro/C1-type" evidence="5">
    <location>
        <begin position="3"/>
        <end position="45"/>
    </location>
</feature>
<dbReference type="GO" id="GO:0003700">
    <property type="term" value="F:DNA-binding transcription factor activity"/>
    <property type="evidence" value="ECO:0007669"/>
    <property type="project" value="TreeGrafter"/>
</dbReference>
<accession>A0A511ZFK3</accession>
<gene>
    <name evidence="6" type="ORF">OSO01_09650</name>
</gene>
<dbReference type="SMART" id="SM00354">
    <property type="entry name" value="HTH_LACI"/>
    <property type="match status" value="1"/>
</dbReference>
<evidence type="ECO:0000259" key="4">
    <source>
        <dbReference type="PROSITE" id="PS50932"/>
    </source>
</evidence>
<evidence type="ECO:0000256" key="2">
    <source>
        <dbReference type="ARBA" id="ARBA00023125"/>
    </source>
</evidence>
<evidence type="ECO:0000313" key="7">
    <source>
        <dbReference type="Proteomes" id="UP000321558"/>
    </source>
</evidence>
<protein>
    <submittedName>
        <fullName evidence="6">LacI family transcriptional regulator</fullName>
    </submittedName>
</protein>
<dbReference type="InterPro" id="IPR000843">
    <property type="entry name" value="HTH_LacI"/>
</dbReference>
<keyword evidence="3" id="KW-0804">Transcription</keyword>
<evidence type="ECO:0000313" key="6">
    <source>
        <dbReference type="EMBL" id="GEN86226.1"/>
    </source>
</evidence>
<dbReference type="InterPro" id="IPR010982">
    <property type="entry name" value="Lambda_DNA-bd_dom_sf"/>
</dbReference>
<dbReference type="Pfam" id="PF00356">
    <property type="entry name" value="LacI"/>
    <property type="match status" value="1"/>
</dbReference>
<feature type="domain" description="HTH lacI-type" evidence="4">
    <location>
        <begin position="2"/>
        <end position="55"/>
    </location>
</feature>
<sequence length="330" mass="37824">MATIRDISEKAGVAKSTVSRYLNNGYVSQATREKIEKTIEELEYVPNSYAQNLRLESNPTIGVIIPRFDSYSVITTLQGIDKELKQLQYNILIENTDRSPEREIEYLKRLAKMKVSGIIFLATKLTEEHIHTIESIEVPVIVIGQEDRRLNCIVYKDYEAAFELAEYLTAYDFNKIAYLGVDEEDEAVGVLRKKGFVECFMKEGQERLSIYYTDFSIEKSIHKTRELLNEIKPDLLICATDNIAIGAMKSIYEKKLRIPEDISVTGFGDYQISSYLTPALTTVHYDYNKAGHIAAKSIVRMKGQKFHPTTTYVDYQVLPKNSIDKAKRKR</sequence>
<evidence type="ECO:0000256" key="3">
    <source>
        <dbReference type="ARBA" id="ARBA00023163"/>
    </source>
</evidence>
<dbReference type="OrthoDB" id="3180992at2"/>
<dbReference type="SUPFAM" id="SSF53822">
    <property type="entry name" value="Periplasmic binding protein-like I"/>
    <property type="match status" value="1"/>
</dbReference>
<keyword evidence="1" id="KW-0805">Transcription regulation</keyword>
<comment type="caution">
    <text evidence="6">The sequence shown here is derived from an EMBL/GenBank/DDBJ whole genome shotgun (WGS) entry which is preliminary data.</text>
</comment>
<keyword evidence="2" id="KW-0238">DNA-binding</keyword>
<keyword evidence="7" id="KW-1185">Reference proteome</keyword>
<dbReference type="Gene3D" id="1.10.260.40">
    <property type="entry name" value="lambda repressor-like DNA-binding domains"/>
    <property type="match status" value="1"/>
</dbReference>
<reference evidence="6 7" key="1">
    <citation type="submission" date="2019-07" db="EMBL/GenBank/DDBJ databases">
        <title>Whole genome shotgun sequence of Oceanobacillus sojae NBRC 105379.</title>
        <authorList>
            <person name="Hosoyama A."/>
            <person name="Uohara A."/>
            <person name="Ohji S."/>
            <person name="Ichikawa N."/>
        </authorList>
    </citation>
    <scope>NUCLEOTIDE SEQUENCE [LARGE SCALE GENOMIC DNA]</scope>
    <source>
        <strain evidence="6 7">NBRC 105379</strain>
    </source>
</reference>
<dbReference type="Gene3D" id="3.40.50.2300">
    <property type="match status" value="2"/>
</dbReference>
<dbReference type="InterPro" id="IPR028082">
    <property type="entry name" value="Peripla_BP_I"/>
</dbReference>
<name>A0A511ZFK3_9BACI</name>
<dbReference type="InterPro" id="IPR046335">
    <property type="entry name" value="LacI/GalR-like_sensor"/>
</dbReference>
<evidence type="ECO:0000259" key="5">
    <source>
        <dbReference type="PROSITE" id="PS50943"/>
    </source>
</evidence>
<proteinExistence type="predicted"/>
<dbReference type="AlphaFoldDB" id="A0A511ZFK3"/>